<dbReference type="EMBL" id="JH687909">
    <property type="protein sequence ID" value="EJD35016.1"/>
    <property type="molecule type" value="Genomic_DNA"/>
</dbReference>
<gene>
    <name evidence="2" type="ORF">AURDEDRAFT_130855</name>
</gene>
<sequence length="391" mass="44621">MASENMKGRSAPRIAGSTKWRKLADDVRRLRIGVMAIQETHLSDAHVDEVHTYYKHLHLINSALPENPTGAGGVGLVFNKLLTNTANLRAHVLVPGRAIVVTMEWHRGDDLSIMAIYAPTNKRENHEMWGTIEQKLREARGRIPKPDLMLGDFNFVEDAIDRFPAKITDMDSPDSFDNLKRYLGLYNGWRDTNPERVDWSWRNRSRSALSRIDRIYCTRALLLASRDWSIDISGMNQDDHSRVSINLADLAMPEVGPGRWSLKAATLQDEGLLSDFDEMGQEALRKVEQMTEGARTNESNLQIVWRDFKRALAARAKRRQREMDCTKISKAETLKNEREQAVAHLRMVGEDSDSNEQARTRLREAEDALHKHLDANHTRTLALKRLSAKKP</sequence>
<accession>J0WQW1</accession>
<dbReference type="Gene3D" id="3.60.10.10">
    <property type="entry name" value="Endonuclease/exonuclease/phosphatase"/>
    <property type="match status" value="1"/>
</dbReference>
<dbReference type="OMA" id="ENHEMWG"/>
<name>J0WQW1_AURST</name>
<dbReference type="KEGG" id="adl:AURDEDRAFT_130855"/>
<dbReference type="Proteomes" id="UP000006514">
    <property type="component" value="Unassembled WGS sequence"/>
</dbReference>
<keyword evidence="3" id="KW-1185">Reference proteome</keyword>
<feature type="domain" description="Endonuclease/exonuclease/phosphatase" evidence="1">
    <location>
        <begin position="22"/>
        <end position="231"/>
    </location>
</feature>
<evidence type="ECO:0000259" key="1">
    <source>
        <dbReference type="Pfam" id="PF03372"/>
    </source>
</evidence>
<reference evidence="3" key="1">
    <citation type="journal article" date="2012" name="Science">
        <title>The Paleozoic origin of enzymatic lignin decomposition reconstructed from 31 fungal genomes.</title>
        <authorList>
            <person name="Floudas D."/>
            <person name="Binder M."/>
            <person name="Riley R."/>
            <person name="Barry K."/>
            <person name="Blanchette R.A."/>
            <person name="Henrissat B."/>
            <person name="Martinez A.T."/>
            <person name="Otillar R."/>
            <person name="Spatafora J.W."/>
            <person name="Yadav J.S."/>
            <person name="Aerts A."/>
            <person name="Benoit I."/>
            <person name="Boyd A."/>
            <person name="Carlson A."/>
            <person name="Copeland A."/>
            <person name="Coutinho P.M."/>
            <person name="de Vries R.P."/>
            <person name="Ferreira P."/>
            <person name="Findley K."/>
            <person name="Foster B."/>
            <person name="Gaskell J."/>
            <person name="Glotzer D."/>
            <person name="Gorecki P."/>
            <person name="Heitman J."/>
            <person name="Hesse C."/>
            <person name="Hori C."/>
            <person name="Igarashi K."/>
            <person name="Jurgens J.A."/>
            <person name="Kallen N."/>
            <person name="Kersten P."/>
            <person name="Kohler A."/>
            <person name="Kuees U."/>
            <person name="Kumar T.K.A."/>
            <person name="Kuo A."/>
            <person name="LaButti K."/>
            <person name="Larrondo L.F."/>
            <person name="Lindquist E."/>
            <person name="Ling A."/>
            <person name="Lombard V."/>
            <person name="Lucas S."/>
            <person name="Lundell T."/>
            <person name="Martin R."/>
            <person name="McLaughlin D.J."/>
            <person name="Morgenstern I."/>
            <person name="Morin E."/>
            <person name="Murat C."/>
            <person name="Nagy L.G."/>
            <person name="Nolan M."/>
            <person name="Ohm R.A."/>
            <person name="Patyshakuliyeva A."/>
            <person name="Rokas A."/>
            <person name="Ruiz-Duenas F.J."/>
            <person name="Sabat G."/>
            <person name="Salamov A."/>
            <person name="Samejima M."/>
            <person name="Schmutz J."/>
            <person name="Slot J.C."/>
            <person name="St John F."/>
            <person name="Stenlid J."/>
            <person name="Sun H."/>
            <person name="Sun S."/>
            <person name="Syed K."/>
            <person name="Tsang A."/>
            <person name="Wiebenga A."/>
            <person name="Young D."/>
            <person name="Pisabarro A."/>
            <person name="Eastwood D.C."/>
            <person name="Martin F."/>
            <person name="Cullen D."/>
            <person name="Grigoriev I.V."/>
            <person name="Hibbett D.S."/>
        </authorList>
    </citation>
    <scope>NUCLEOTIDE SEQUENCE [LARGE SCALE GENOMIC DNA]</scope>
    <source>
        <strain evidence="3">TFB10046</strain>
    </source>
</reference>
<dbReference type="AlphaFoldDB" id="J0WQW1"/>
<dbReference type="OrthoDB" id="416119at2759"/>
<proteinExistence type="predicted"/>
<evidence type="ECO:0000313" key="3">
    <source>
        <dbReference type="Proteomes" id="UP000006514"/>
    </source>
</evidence>
<organism evidence="2 3">
    <name type="scientific">Auricularia subglabra (strain TFB-10046 / SS5)</name>
    <name type="common">White-rot fungus</name>
    <name type="synonym">Auricularia delicata (strain TFB10046)</name>
    <dbReference type="NCBI Taxonomy" id="717982"/>
    <lineage>
        <taxon>Eukaryota</taxon>
        <taxon>Fungi</taxon>
        <taxon>Dikarya</taxon>
        <taxon>Basidiomycota</taxon>
        <taxon>Agaricomycotina</taxon>
        <taxon>Agaricomycetes</taxon>
        <taxon>Auriculariales</taxon>
        <taxon>Auriculariaceae</taxon>
        <taxon>Auricularia</taxon>
    </lineage>
</organism>
<dbReference type="InterPro" id="IPR036691">
    <property type="entry name" value="Endo/exonu/phosph_ase_sf"/>
</dbReference>
<dbReference type="InterPro" id="IPR005135">
    <property type="entry name" value="Endo/exonuclease/phosphatase"/>
</dbReference>
<protein>
    <submittedName>
        <fullName evidence="2">DNase I-like protein</fullName>
    </submittedName>
</protein>
<dbReference type="GO" id="GO:0003824">
    <property type="term" value="F:catalytic activity"/>
    <property type="evidence" value="ECO:0007669"/>
    <property type="project" value="InterPro"/>
</dbReference>
<dbReference type="eggNOG" id="ENOG502SMUP">
    <property type="taxonomic scope" value="Eukaryota"/>
</dbReference>
<dbReference type="Pfam" id="PF03372">
    <property type="entry name" value="Exo_endo_phos"/>
    <property type="match status" value="1"/>
</dbReference>
<dbReference type="SUPFAM" id="SSF56219">
    <property type="entry name" value="DNase I-like"/>
    <property type="match status" value="1"/>
</dbReference>
<evidence type="ECO:0000313" key="2">
    <source>
        <dbReference type="EMBL" id="EJD35016.1"/>
    </source>
</evidence>
<dbReference type="InParanoid" id="J0WQW1"/>